<dbReference type="AlphaFoldDB" id="A0A9N9CDX1"/>
<organism evidence="2 3">
    <name type="scientific">Ambispora leptoticha</name>
    <dbReference type="NCBI Taxonomy" id="144679"/>
    <lineage>
        <taxon>Eukaryota</taxon>
        <taxon>Fungi</taxon>
        <taxon>Fungi incertae sedis</taxon>
        <taxon>Mucoromycota</taxon>
        <taxon>Glomeromycotina</taxon>
        <taxon>Glomeromycetes</taxon>
        <taxon>Archaeosporales</taxon>
        <taxon>Ambisporaceae</taxon>
        <taxon>Ambispora</taxon>
    </lineage>
</organism>
<dbReference type="Proteomes" id="UP000789508">
    <property type="component" value="Unassembled WGS sequence"/>
</dbReference>
<feature type="compositionally biased region" description="Basic and acidic residues" evidence="1">
    <location>
        <begin position="79"/>
        <end position="93"/>
    </location>
</feature>
<proteinExistence type="predicted"/>
<sequence>PAANSNQNNNNQKPLSNVTKSATNSSSKVKSKVTSSKPSTVKEKVTSSKPAADTEKSKVTSSKPTIDKEKPKVTALKTSTDKENYPNKNDSRQSKRKTFTVRSKKGGRFSPYKRTTKNVIFKQPRKPIPENSSLARRQLYSQKLKLWRVSMIKRWFPKFFEKDIKASCKSRKEFKEIYHFSHACTVLDPA</sequence>
<feature type="compositionally biased region" description="Basic and acidic residues" evidence="1">
    <location>
        <begin position="40"/>
        <end position="58"/>
    </location>
</feature>
<protein>
    <submittedName>
        <fullName evidence="2">8375_t:CDS:1</fullName>
    </submittedName>
</protein>
<evidence type="ECO:0000313" key="3">
    <source>
        <dbReference type="Proteomes" id="UP000789508"/>
    </source>
</evidence>
<evidence type="ECO:0000313" key="2">
    <source>
        <dbReference type="EMBL" id="CAG8596951.1"/>
    </source>
</evidence>
<keyword evidence="3" id="KW-1185">Reference proteome</keyword>
<name>A0A9N9CDX1_9GLOM</name>
<evidence type="ECO:0000256" key="1">
    <source>
        <dbReference type="SAM" id="MobiDB-lite"/>
    </source>
</evidence>
<gene>
    <name evidence="2" type="ORF">ALEPTO_LOCUS7961</name>
</gene>
<feature type="compositionally biased region" description="Low complexity" evidence="1">
    <location>
        <begin position="1"/>
        <end position="39"/>
    </location>
</feature>
<feature type="compositionally biased region" description="Basic residues" evidence="1">
    <location>
        <begin position="94"/>
        <end position="107"/>
    </location>
</feature>
<feature type="non-terminal residue" evidence="2">
    <location>
        <position position="1"/>
    </location>
</feature>
<accession>A0A9N9CDX1</accession>
<comment type="caution">
    <text evidence="2">The sequence shown here is derived from an EMBL/GenBank/DDBJ whole genome shotgun (WGS) entry which is preliminary data.</text>
</comment>
<reference evidence="2" key="1">
    <citation type="submission" date="2021-06" db="EMBL/GenBank/DDBJ databases">
        <authorList>
            <person name="Kallberg Y."/>
            <person name="Tangrot J."/>
            <person name="Rosling A."/>
        </authorList>
    </citation>
    <scope>NUCLEOTIDE SEQUENCE</scope>
    <source>
        <strain evidence="2">FL130A</strain>
    </source>
</reference>
<feature type="region of interest" description="Disordered" evidence="1">
    <location>
        <begin position="1"/>
        <end position="111"/>
    </location>
</feature>
<dbReference type="EMBL" id="CAJVPS010003968">
    <property type="protein sequence ID" value="CAG8596951.1"/>
    <property type="molecule type" value="Genomic_DNA"/>
</dbReference>